<dbReference type="PANTHER" id="PTHR30540">
    <property type="entry name" value="OSMOTIC STRESS POTASSIUM TRANSPORTER"/>
    <property type="match status" value="1"/>
</dbReference>
<feature type="transmembrane region" description="Helical" evidence="10">
    <location>
        <begin position="433"/>
        <end position="451"/>
    </location>
</feature>
<dbReference type="Proteomes" id="UP000652761">
    <property type="component" value="Unassembled WGS sequence"/>
</dbReference>
<evidence type="ECO:0000259" key="12">
    <source>
        <dbReference type="Pfam" id="PF22776"/>
    </source>
</evidence>
<dbReference type="InterPro" id="IPR003855">
    <property type="entry name" value="K+_transporter"/>
</dbReference>
<feature type="domain" description="K+ potassium transporter C-terminal" evidence="12">
    <location>
        <begin position="513"/>
        <end position="681"/>
    </location>
</feature>
<keyword evidence="9 10" id="KW-0472">Membrane</keyword>
<dbReference type="EMBL" id="NMUH01009036">
    <property type="protein sequence ID" value="MQM19580.1"/>
    <property type="molecule type" value="Genomic_DNA"/>
</dbReference>
<dbReference type="OrthoDB" id="504708at2759"/>
<dbReference type="PANTHER" id="PTHR30540:SF106">
    <property type="entry name" value="POTASSIUM TRANSPORTER 26"/>
    <property type="match status" value="1"/>
</dbReference>
<gene>
    <name evidence="13" type="ORF">Taro_052585</name>
</gene>
<keyword evidence="6" id="KW-0630">Potassium</keyword>
<evidence type="ECO:0000259" key="11">
    <source>
        <dbReference type="Pfam" id="PF02705"/>
    </source>
</evidence>
<evidence type="ECO:0000256" key="4">
    <source>
        <dbReference type="ARBA" id="ARBA00022538"/>
    </source>
</evidence>
<comment type="subcellular location">
    <subcellularLocation>
        <location evidence="1">Membrane</location>
        <topology evidence="1">Multi-pass membrane protein</topology>
    </subcellularLocation>
</comment>
<feature type="transmembrane region" description="Helical" evidence="10">
    <location>
        <begin position="405"/>
        <end position="428"/>
    </location>
</feature>
<dbReference type="GO" id="GO:0016020">
    <property type="term" value="C:membrane"/>
    <property type="evidence" value="ECO:0007669"/>
    <property type="project" value="UniProtKB-SubCell"/>
</dbReference>
<evidence type="ECO:0000256" key="8">
    <source>
        <dbReference type="ARBA" id="ARBA00023065"/>
    </source>
</evidence>
<dbReference type="Pfam" id="PF02705">
    <property type="entry name" value="K_trans"/>
    <property type="match status" value="3"/>
</dbReference>
<keyword evidence="8" id="KW-0406">Ion transport</keyword>
<evidence type="ECO:0000256" key="1">
    <source>
        <dbReference type="ARBA" id="ARBA00004141"/>
    </source>
</evidence>
<evidence type="ECO:0000256" key="7">
    <source>
        <dbReference type="ARBA" id="ARBA00022989"/>
    </source>
</evidence>
<feature type="domain" description="K+ potassium transporter integral membrane" evidence="11">
    <location>
        <begin position="303"/>
        <end position="500"/>
    </location>
</feature>
<feature type="transmembrane region" description="Helical" evidence="10">
    <location>
        <begin position="381"/>
        <end position="399"/>
    </location>
</feature>
<dbReference type="InterPro" id="IPR053951">
    <property type="entry name" value="K_trans_N"/>
</dbReference>
<dbReference type="InterPro" id="IPR053952">
    <property type="entry name" value="K_trans_C"/>
</dbReference>
<keyword evidence="5 10" id="KW-0812">Transmembrane</keyword>
<reference evidence="13" key="1">
    <citation type="submission" date="2017-07" db="EMBL/GenBank/DDBJ databases">
        <title>Taro Niue Genome Assembly and Annotation.</title>
        <authorList>
            <person name="Atibalentja N."/>
            <person name="Keating K."/>
            <person name="Fields C.J."/>
        </authorList>
    </citation>
    <scope>NUCLEOTIDE SEQUENCE</scope>
    <source>
        <strain evidence="13">Niue_2</strain>
        <tissue evidence="13">Leaf</tissue>
    </source>
</reference>
<evidence type="ECO:0008006" key="15">
    <source>
        <dbReference type="Google" id="ProtNLM"/>
    </source>
</evidence>
<keyword evidence="3" id="KW-0813">Transport</keyword>
<evidence type="ECO:0000256" key="9">
    <source>
        <dbReference type="ARBA" id="ARBA00023136"/>
    </source>
</evidence>
<keyword evidence="14" id="KW-1185">Reference proteome</keyword>
<keyword evidence="4" id="KW-0633">Potassium transport</keyword>
<protein>
    <recommendedName>
        <fullName evidence="15">Potassium transporter</fullName>
    </recommendedName>
</protein>
<evidence type="ECO:0000313" key="13">
    <source>
        <dbReference type="EMBL" id="MQM19580.1"/>
    </source>
</evidence>
<feature type="transmembrane region" description="Helical" evidence="10">
    <location>
        <begin position="326"/>
        <end position="351"/>
    </location>
</feature>
<evidence type="ECO:0000256" key="2">
    <source>
        <dbReference type="ARBA" id="ARBA00008440"/>
    </source>
</evidence>
<feature type="transmembrane region" description="Helical" evidence="10">
    <location>
        <begin position="109"/>
        <end position="130"/>
    </location>
</feature>
<evidence type="ECO:0000256" key="6">
    <source>
        <dbReference type="ARBA" id="ARBA00022958"/>
    </source>
</evidence>
<feature type="transmembrane region" description="Helical" evidence="10">
    <location>
        <begin position="463"/>
        <end position="481"/>
    </location>
</feature>
<dbReference type="GO" id="GO:0015079">
    <property type="term" value="F:potassium ion transmembrane transporter activity"/>
    <property type="evidence" value="ECO:0007669"/>
    <property type="project" value="InterPro"/>
</dbReference>
<feature type="transmembrane region" description="Helical" evidence="10">
    <location>
        <begin position="290"/>
        <end position="306"/>
    </location>
</feature>
<feature type="transmembrane region" description="Helical" evidence="10">
    <location>
        <begin position="198"/>
        <end position="222"/>
    </location>
</feature>
<accession>A0A843XKC7</accession>
<dbReference type="Pfam" id="PF22776">
    <property type="entry name" value="K_trans_C"/>
    <property type="match status" value="1"/>
</dbReference>
<name>A0A843XKC7_COLES</name>
<comment type="caution">
    <text evidence="13">The sequence shown here is derived from an EMBL/GenBank/DDBJ whole genome shotgun (WGS) entry which is preliminary data.</text>
</comment>
<proteinExistence type="inferred from homology"/>
<feature type="domain" description="K+ potassium transporter integral membrane" evidence="11">
    <location>
        <begin position="77"/>
        <end position="222"/>
    </location>
</feature>
<sequence length="681" mass="75668">MGSHKAAEMAARVGNVVEHSDVSSSLEEGATRERAAGSSLSFSRAYKVPRRHPQARARTFCMLLLRAEFSTAQTLLLAYQSLGVVYGDLGTSPLYVFSSITLSDPGEDILGALSLIFWTLTLIALIKYVFIVLHADDHGEGGTFAVYSLLRQHVNFKSSGIGQSTRLDSDLNLLYHSDGSALRTKTRRFLEESKRAQTVMTFIVLLGTCMVIGDGALTPAISGNPIKVLQDYPRYGTDKVSAAFSPIMLMWFSSIAAIGLYNMVKYQPGVLKSLSPHYIYYFFDRNRKRGWELLGSVVLCITAYLIKNPNNISTTFYSSVPKRMFWPMFVIATLTAIVASQALISASFSIVRQSMALGCFPRVTMLHTSSKHEGQVYSPEVNYFLMIVCILVTASFKGGPEIGNAYGVAVIWVMIITTLLMVVVMLVIWDTNIILVSLFAMVFLGVEGIYMSSLLNKVPQGGWVPFAISAFFLLITLSWTYGRSRKAKYEAERKMNAADLSQLITDNNIVRVPGVCFFCTDLINGIPPIVQHYMQHVGALREVMVMVTVRTLPIKSVLPDERCVAAQLSPEGIYRCLVQYGYMDYPDMEGEEFLTSVIEALKDKAAGRDDQEVEALESALTKGVVFVLGRTILKTSPRSGWFTRFVIDNLYRFLQKNFRSAMATMRVPPGKVLQVGMLYEI</sequence>
<feature type="domain" description="K+ potassium transporter integral membrane" evidence="11">
    <location>
        <begin position="234"/>
        <end position="302"/>
    </location>
</feature>
<organism evidence="13 14">
    <name type="scientific">Colocasia esculenta</name>
    <name type="common">Wild taro</name>
    <name type="synonym">Arum esculentum</name>
    <dbReference type="NCBI Taxonomy" id="4460"/>
    <lineage>
        <taxon>Eukaryota</taxon>
        <taxon>Viridiplantae</taxon>
        <taxon>Streptophyta</taxon>
        <taxon>Embryophyta</taxon>
        <taxon>Tracheophyta</taxon>
        <taxon>Spermatophyta</taxon>
        <taxon>Magnoliopsida</taxon>
        <taxon>Liliopsida</taxon>
        <taxon>Araceae</taxon>
        <taxon>Aroideae</taxon>
        <taxon>Colocasieae</taxon>
        <taxon>Colocasia</taxon>
    </lineage>
</organism>
<evidence type="ECO:0000256" key="5">
    <source>
        <dbReference type="ARBA" id="ARBA00022692"/>
    </source>
</evidence>
<evidence type="ECO:0000313" key="14">
    <source>
        <dbReference type="Proteomes" id="UP000652761"/>
    </source>
</evidence>
<comment type="similarity">
    <text evidence="2">Belongs to the HAK/KUP transporter (TC 2.A.72.3) family.</text>
</comment>
<keyword evidence="7 10" id="KW-1133">Transmembrane helix</keyword>
<dbReference type="AlphaFoldDB" id="A0A843XKC7"/>
<evidence type="ECO:0000256" key="3">
    <source>
        <dbReference type="ARBA" id="ARBA00022448"/>
    </source>
</evidence>
<evidence type="ECO:0000256" key="10">
    <source>
        <dbReference type="SAM" id="Phobius"/>
    </source>
</evidence>
<feature type="transmembrane region" description="Helical" evidence="10">
    <location>
        <begin position="242"/>
        <end position="264"/>
    </location>
</feature>